<keyword evidence="3" id="KW-0479">Metal-binding</keyword>
<keyword evidence="7" id="KW-1133">Transmembrane helix</keyword>
<evidence type="ECO:0000313" key="9">
    <source>
        <dbReference type="RefSeq" id="XP_015587961.1"/>
    </source>
</evidence>
<dbReference type="InterPro" id="IPR007666">
    <property type="entry name" value="ADP_PFK/GK"/>
</dbReference>
<evidence type="ECO:0000256" key="7">
    <source>
        <dbReference type="SAM" id="Phobius"/>
    </source>
</evidence>
<dbReference type="KEGG" id="ccin:107264328"/>
<dbReference type="GO" id="GO:0046872">
    <property type="term" value="F:metal ion binding"/>
    <property type="evidence" value="ECO:0007669"/>
    <property type="project" value="UniProtKB-KW"/>
</dbReference>
<keyword evidence="5" id="KW-0460">Magnesium</keyword>
<organism evidence="8 9">
    <name type="scientific">Cephus cinctus</name>
    <name type="common">Wheat stem sawfly</name>
    <dbReference type="NCBI Taxonomy" id="211228"/>
    <lineage>
        <taxon>Eukaryota</taxon>
        <taxon>Metazoa</taxon>
        <taxon>Ecdysozoa</taxon>
        <taxon>Arthropoda</taxon>
        <taxon>Hexapoda</taxon>
        <taxon>Insecta</taxon>
        <taxon>Pterygota</taxon>
        <taxon>Neoptera</taxon>
        <taxon>Endopterygota</taxon>
        <taxon>Hymenoptera</taxon>
        <taxon>Cephoidea</taxon>
        <taxon>Cephidae</taxon>
        <taxon>Cephus</taxon>
    </lineage>
</organism>
<evidence type="ECO:0000256" key="2">
    <source>
        <dbReference type="ARBA" id="ARBA00022679"/>
    </source>
</evidence>
<keyword evidence="1" id="KW-0963">Cytoplasm</keyword>
<protein>
    <submittedName>
        <fullName evidence="9">ADP-dependent glucokinase</fullName>
    </submittedName>
</protein>
<keyword evidence="7" id="KW-0812">Transmembrane</keyword>
<feature type="transmembrane region" description="Helical" evidence="7">
    <location>
        <begin position="6"/>
        <end position="23"/>
    </location>
</feature>
<evidence type="ECO:0000256" key="5">
    <source>
        <dbReference type="ARBA" id="ARBA00022842"/>
    </source>
</evidence>
<dbReference type="GO" id="GO:0005783">
    <property type="term" value="C:endoplasmic reticulum"/>
    <property type="evidence" value="ECO:0007669"/>
    <property type="project" value="TreeGrafter"/>
</dbReference>
<keyword evidence="6" id="KW-0324">Glycolysis</keyword>
<name>A0AAJ7FEL2_CEPCN</name>
<dbReference type="GO" id="GO:0006096">
    <property type="term" value="P:glycolytic process"/>
    <property type="evidence" value="ECO:0007669"/>
    <property type="project" value="UniProtKB-KW"/>
</dbReference>
<dbReference type="PANTHER" id="PTHR21208">
    <property type="entry name" value="ADP-DEPENDENT GLUCOKINASE"/>
    <property type="match status" value="1"/>
</dbReference>
<dbReference type="PROSITE" id="PS51255">
    <property type="entry name" value="ADPK"/>
    <property type="match status" value="1"/>
</dbReference>
<keyword evidence="7" id="KW-0472">Membrane</keyword>
<dbReference type="InterPro" id="IPR029056">
    <property type="entry name" value="Ribokinase-like"/>
</dbReference>
<dbReference type="Pfam" id="PF04587">
    <property type="entry name" value="ADP_PFK_GK"/>
    <property type="match status" value="1"/>
</dbReference>
<keyword evidence="4" id="KW-0418">Kinase</keyword>
<dbReference type="GO" id="GO:0006006">
    <property type="term" value="P:glucose metabolic process"/>
    <property type="evidence" value="ECO:0007669"/>
    <property type="project" value="TreeGrafter"/>
</dbReference>
<dbReference type="GO" id="GO:0043843">
    <property type="term" value="F:ADP-specific glucokinase activity"/>
    <property type="evidence" value="ECO:0007669"/>
    <property type="project" value="TreeGrafter"/>
</dbReference>
<dbReference type="RefSeq" id="XP_015587961.1">
    <property type="nucleotide sequence ID" value="XM_015732475.2"/>
</dbReference>
<evidence type="ECO:0000256" key="6">
    <source>
        <dbReference type="ARBA" id="ARBA00023152"/>
    </source>
</evidence>
<sequence length="482" mass="53689">MEYRGFKYGTLLTVLVVLVGIYYRNSENPLQKRLAAVLEGLQKVESSNHENSIKPKVAVGYGICTDVFIDAKHLLRYSSKVGKPEHFDEIRTDTELLKSFAYYFRHGAAAERYMPNGALFDKLVAKARSFTSSYSTIGGNAAVMAFRFAKEGCNVVLAAKMTPDLKQMIPESIKVIGGEVKRDDIHLILEYKRGEVWGPYTSARANRYIIHNDANNPTISSLEEFDKILPEYKPDLLVVSGLQMMDNYPFPEGVRRLRLLKVKDQMISQPKTTKIHFEMASFAEENLLLELTELVIPFADSLGMNEQEVANLYNAMYYGNISLVADSNPRVATVLDQMRTIFKLIRRNGKSIENSRELTRIHVHTLAYQAILNVKSSSWKNTMSAAAKASLTANRHVCGSNDVDLQKATLIMDDSFSTSLKSGKRIPLNLENPVSCWDEILKVDENNVAVEVCVAPVLVCTQASQTAGGGDNISSAGLVPQI</sequence>
<evidence type="ECO:0000256" key="3">
    <source>
        <dbReference type="ARBA" id="ARBA00022723"/>
    </source>
</evidence>
<dbReference type="GeneID" id="107264328"/>
<dbReference type="Gene3D" id="3.40.1190.20">
    <property type="match status" value="1"/>
</dbReference>
<dbReference type="Proteomes" id="UP000694920">
    <property type="component" value="Unplaced"/>
</dbReference>
<gene>
    <name evidence="9" type="primary">LOC107264328</name>
</gene>
<evidence type="ECO:0000256" key="4">
    <source>
        <dbReference type="ARBA" id="ARBA00022777"/>
    </source>
</evidence>
<dbReference type="AlphaFoldDB" id="A0AAJ7FEL2"/>
<evidence type="ECO:0000313" key="8">
    <source>
        <dbReference type="Proteomes" id="UP000694920"/>
    </source>
</evidence>
<accession>A0AAJ7FEL2</accession>
<reference evidence="9" key="1">
    <citation type="submission" date="2025-08" db="UniProtKB">
        <authorList>
            <consortium name="RefSeq"/>
        </authorList>
    </citation>
    <scope>IDENTIFICATION</scope>
</reference>
<keyword evidence="8" id="KW-1185">Reference proteome</keyword>
<keyword evidence="2" id="KW-0808">Transferase</keyword>
<proteinExistence type="predicted"/>
<evidence type="ECO:0000256" key="1">
    <source>
        <dbReference type="ARBA" id="ARBA00022490"/>
    </source>
</evidence>
<dbReference type="PANTHER" id="PTHR21208:SF1">
    <property type="entry name" value="ADP-DEPENDENT GLUCOKINASE"/>
    <property type="match status" value="1"/>
</dbReference>
<dbReference type="SUPFAM" id="SSF53613">
    <property type="entry name" value="Ribokinase-like"/>
    <property type="match status" value="1"/>
</dbReference>